<dbReference type="GO" id="GO:0008757">
    <property type="term" value="F:S-adenosylmethionine-dependent methyltransferase activity"/>
    <property type="evidence" value="ECO:0007669"/>
    <property type="project" value="InterPro"/>
</dbReference>
<dbReference type="RefSeq" id="WP_012185589.1">
    <property type="nucleotide sequence ID" value="NC_009954.1"/>
</dbReference>
<dbReference type="AlphaFoldDB" id="A8MC63"/>
<reference evidence="5 6" key="1">
    <citation type="submission" date="2007-10" db="EMBL/GenBank/DDBJ databases">
        <title>Complete sequence of Caldivirga maquilingensis IC-167.</title>
        <authorList>
            <consortium name="US DOE Joint Genome Institute"/>
            <person name="Copeland A."/>
            <person name="Lucas S."/>
            <person name="Lapidus A."/>
            <person name="Barry K."/>
            <person name="Glavina del Rio T."/>
            <person name="Dalin E."/>
            <person name="Tice H."/>
            <person name="Pitluck S."/>
            <person name="Saunders E."/>
            <person name="Brettin T."/>
            <person name="Bruce D."/>
            <person name="Detter J.C."/>
            <person name="Han C."/>
            <person name="Schmutz J."/>
            <person name="Larimer F."/>
            <person name="Land M."/>
            <person name="Hauser L."/>
            <person name="Kyrpides N."/>
            <person name="Ivanova N."/>
            <person name="Biddle J.F."/>
            <person name="Zhang Z."/>
            <person name="Fitz-Gibbon S.T."/>
            <person name="Lowe T.M."/>
            <person name="Saltikov C."/>
            <person name="House C.H."/>
            <person name="Richardson P."/>
        </authorList>
    </citation>
    <scope>NUCLEOTIDE SEQUENCE [LARGE SCALE GENOMIC DNA]</scope>
    <source>
        <strain evidence="6">ATCC 700844 / DSM 13496 / JCM 10307 / IC-167</strain>
    </source>
</reference>
<proteinExistence type="predicted"/>
<dbReference type="HOGENOM" id="CLU_1451485_0_0_2"/>
<dbReference type="SUPFAM" id="SSF53335">
    <property type="entry name" value="S-adenosyl-L-methionine-dependent methyltransferases"/>
    <property type="match status" value="1"/>
</dbReference>
<dbReference type="CDD" id="cd02440">
    <property type="entry name" value="AdoMet_MTases"/>
    <property type="match status" value="1"/>
</dbReference>
<evidence type="ECO:0000313" key="6">
    <source>
        <dbReference type="Proteomes" id="UP000001137"/>
    </source>
</evidence>
<name>A8MC63_CALMQ</name>
<dbReference type="InterPro" id="IPR013216">
    <property type="entry name" value="Methyltransf_11"/>
</dbReference>
<keyword evidence="3" id="KW-0949">S-adenosyl-L-methionine</keyword>
<dbReference type="STRING" id="397948.Cmaq_0524"/>
<evidence type="ECO:0000313" key="5">
    <source>
        <dbReference type="EMBL" id="ABW01369.1"/>
    </source>
</evidence>
<accession>A8MC63</accession>
<dbReference type="Gene3D" id="3.40.50.150">
    <property type="entry name" value="Vaccinia Virus protein VP39"/>
    <property type="match status" value="1"/>
</dbReference>
<sequence length="186" mass="21043">MGIGQDYGYFEQFDENVAKFYKYFDFIFYWAYRRVFKLLRETVKSPARVLEIGPGTGRLANMVSGLGYHVVGVDVSLPMVKQARRFWRPDFINGGSWRLPLRGGSFDAAVAVFTMHHWGNNELSVVGLRDSLKPDGVFIVAEVDGDRISAHGHSCTVKCINNTLSPYFTLNIKKSFPLVLAVAKRR</sequence>
<dbReference type="GeneID" id="5709627"/>
<evidence type="ECO:0000256" key="1">
    <source>
        <dbReference type="ARBA" id="ARBA00022603"/>
    </source>
</evidence>
<dbReference type="PANTHER" id="PTHR43464">
    <property type="entry name" value="METHYLTRANSFERASE"/>
    <property type="match status" value="1"/>
</dbReference>
<dbReference type="KEGG" id="cma:Cmaq_0524"/>
<organism evidence="5 6">
    <name type="scientific">Caldivirga maquilingensis (strain ATCC 700844 / DSM 13496 / JCM 10307 / IC-167)</name>
    <dbReference type="NCBI Taxonomy" id="397948"/>
    <lineage>
        <taxon>Archaea</taxon>
        <taxon>Thermoproteota</taxon>
        <taxon>Thermoprotei</taxon>
        <taxon>Thermoproteales</taxon>
        <taxon>Thermoproteaceae</taxon>
        <taxon>Caldivirga</taxon>
    </lineage>
</organism>
<evidence type="ECO:0000259" key="4">
    <source>
        <dbReference type="Pfam" id="PF08241"/>
    </source>
</evidence>
<keyword evidence="1 5" id="KW-0489">Methyltransferase</keyword>
<dbReference type="Pfam" id="PF08241">
    <property type="entry name" value="Methyltransf_11"/>
    <property type="match status" value="1"/>
</dbReference>
<dbReference type="PANTHER" id="PTHR43464:SF19">
    <property type="entry name" value="UBIQUINONE BIOSYNTHESIS O-METHYLTRANSFERASE, MITOCHONDRIAL"/>
    <property type="match status" value="1"/>
</dbReference>
<keyword evidence="6" id="KW-1185">Reference proteome</keyword>
<dbReference type="GO" id="GO:0032259">
    <property type="term" value="P:methylation"/>
    <property type="evidence" value="ECO:0007669"/>
    <property type="project" value="UniProtKB-KW"/>
</dbReference>
<evidence type="ECO:0000256" key="3">
    <source>
        <dbReference type="ARBA" id="ARBA00022691"/>
    </source>
</evidence>
<dbReference type="InterPro" id="IPR029063">
    <property type="entry name" value="SAM-dependent_MTases_sf"/>
</dbReference>
<gene>
    <name evidence="5" type="ordered locus">Cmaq_0524</name>
</gene>
<feature type="domain" description="Methyltransferase type 11" evidence="4">
    <location>
        <begin position="50"/>
        <end position="140"/>
    </location>
</feature>
<dbReference type="eggNOG" id="arCOG01775">
    <property type="taxonomic scope" value="Archaea"/>
</dbReference>
<dbReference type="EMBL" id="CP000852">
    <property type="protein sequence ID" value="ABW01369.1"/>
    <property type="molecule type" value="Genomic_DNA"/>
</dbReference>
<evidence type="ECO:0000256" key="2">
    <source>
        <dbReference type="ARBA" id="ARBA00022679"/>
    </source>
</evidence>
<dbReference type="Proteomes" id="UP000001137">
    <property type="component" value="Chromosome"/>
</dbReference>
<keyword evidence="2 5" id="KW-0808">Transferase</keyword>
<protein>
    <submittedName>
        <fullName evidence="5">Methyltransferase type 11</fullName>
    </submittedName>
</protein>